<proteinExistence type="predicted"/>
<dbReference type="EMBL" id="AF332998">
    <property type="protein sequence ID" value="AAL73141.1"/>
    <property type="molecule type" value="Genomic_RNA"/>
</dbReference>
<reference evidence="1" key="1">
    <citation type="journal article" date="2004" name="Virus Genes">
        <title>A short insert in the leader sequence of RNA 3L, a long variant of Alfalfa mosaic virus RNA3, introduces two unidentified reading frames.</title>
        <authorList>
            <person name="Jayasena K.W."/>
            <person name="Randles J.W."/>
        </authorList>
    </citation>
    <scope>NUCLEOTIDE SEQUENCE</scope>
    <source>
        <strain evidence="1">N20</strain>
    </source>
</reference>
<protein>
    <submittedName>
        <fullName evidence="1">Uncharacterized protein</fullName>
    </submittedName>
</protein>
<accession>Q8V5Y1</accession>
<evidence type="ECO:0000313" key="1">
    <source>
        <dbReference type="EMBL" id="AAL73141.1"/>
    </source>
</evidence>
<organism evidence="1">
    <name type="scientific">Alfalfa mosaic virus</name>
    <name type="common">AMV</name>
    <dbReference type="NCBI Taxonomy" id="12321"/>
    <lineage>
        <taxon>Viruses</taxon>
        <taxon>Riboviria</taxon>
        <taxon>Orthornavirae</taxon>
        <taxon>Kitrinoviricota</taxon>
        <taxon>Alsuviricetes</taxon>
        <taxon>Martellivirales</taxon>
        <taxon>Bromoviridae</taxon>
        <taxon>Alfamovirus</taxon>
    </lineage>
</organism>
<sequence>MENTKNKCLEFVSTQLTLFTV</sequence>
<name>Q8V5Y1_AMV</name>